<dbReference type="Pfam" id="PF04055">
    <property type="entry name" value="Radical_SAM"/>
    <property type="match status" value="1"/>
</dbReference>
<dbReference type="SUPFAM" id="SSF102114">
    <property type="entry name" value="Radical SAM enzymes"/>
    <property type="match status" value="1"/>
</dbReference>
<keyword evidence="8 13" id="KW-0479">Metal-binding</keyword>
<dbReference type="InterPro" id="IPR058240">
    <property type="entry name" value="rSAM_sf"/>
</dbReference>
<comment type="similarity">
    <text evidence="2 13">Belongs to the radical SAM superfamily. Biotin synthase family.</text>
</comment>
<evidence type="ECO:0000256" key="11">
    <source>
        <dbReference type="ARBA" id="ARBA00023014"/>
    </source>
</evidence>
<name>A0ABT4LM06_9PROT</name>
<dbReference type="InterPro" id="IPR007197">
    <property type="entry name" value="rSAM"/>
</dbReference>
<dbReference type="PANTHER" id="PTHR22976:SF2">
    <property type="entry name" value="BIOTIN SYNTHASE, MITOCHONDRIAL"/>
    <property type="match status" value="1"/>
</dbReference>
<dbReference type="GO" id="GO:0004076">
    <property type="term" value="F:biotin synthase activity"/>
    <property type="evidence" value="ECO:0007669"/>
    <property type="project" value="UniProtKB-EC"/>
</dbReference>
<comment type="pathway">
    <text evidence="1 13">Cofactor biosynthesis; biotin biosynthesis; biotin from 7,8-diaminononanoate: step 2/2.</text>
</comment>
<protein>
    <recommendedName>
        <fullName evidence="3 13">Biotin synthase</fullName>
        <ecNumber evidence="3 13">2.8.1.6</ecNumber>
    </recommendedName>
</protein>
<keyword evidence="6 13" id="KW-0949">S-adenosyl-L-methionine</keyword>
<dbReference type="NCBIfam" id="TIGR00433">
    <property type="entry name" value="bioB"/>
    <property type="match status" value="1"/>
</dbReference>
<feature type="binding site" evidence="13">
    <location>
        <position position="133"/>
    </location>
    <ligand>
        <name>[2Fe-2S] cluster</name>
        <dbReference type="ChEBI" id="CHEBI:190135"/>
    </ligand>
</feature>
<evidence type="ECO:0000256" key="5">
    <source>
        <dbReference type="ARBA" id="ARBA00022679"/>
    </source>
</evidence>
<keyword evidence="7 13" id="KW-0001">2Fe-2S</keyword>
<dbReference type="SFLD" id="SFLDG01060">
    <property type="entry name" value="BATS_domain_containing"/>
    <property type="match status" value="1"/>
</dbReference>
<dbReference type="SMART" id="SM00876">
    <property type="entry name" value="BATS"/>
    <property type="match status" value="1"/>
</dbReference>
<evidence type="ECO:0000256" key="6">
    <source>
        <dbReference type="ARBA" id="ARBA00022691"/>
    </source>
</evidence>
<evidence type="ECO:0000313" key="16">
    <source>
        <dbReference type="Proteomes" id="UP001069802"/>
    </source>
</evidence>
<comment type="subunit">
    <text evidence="13">Homodimer.</text>
</comment>
<evidence type="ECO:0000256" key="1">
    <source>
        <dbReference type="ARBA" id="ARBA00004942"/>
    </source>
</evidence>
<feature type="binding site" evidence="13">
    <location>
        <position position="164"/>
    </location>
    <ligand>
        <name>[2Fe-2S] cluster</name>
        <dbReference type="ChEBI" id="CHEBI:190135"/>
    </ligand>
</feature>
<feature type="binding site" evidence="13">
    <location>
        <position position="224"/>
    </location>
    <ligand>
        <name>[2Fe-2S] cluster</name>
        <dbReference type="ChEBI" id="CHEBI:190135"/>
    </ligand>
</feature>
<feature type="binding site" evidence="13">
    <location>
        <position position="93"/>
    </location>
    <ligand>
        <name>[4Fe-4S] cluster</name>
        <dbReference type="ChEBI" id="CHEBI:49883"/>
        <note>4Fe-4S-S-AdoMet</note>
    </ligand>
</feature>
<comment type="cofactor">
    <cofactor evidence="13">
        <name>[4Fe-4S] cluster</name>
        <dbReference type="ChEBI" id="CHEBI:49883"/>
    </cofactor>
    <text evidence="13">Binds 1 [4Fe-4S] cluster. The cluster is coordinated with 3 cysteines and an exchangeable S-adenosyl-L-methionine.</text>
</comment>
<evidence type="ECO:0000256" key="13">
    <source>
        <dbReference type="HAMAP-Rule" id="MF_01694"/>
    </source>
</evidence>
<feature type="binding site" evidence="13">
    <location>
        <position position="89"/>
    </location>
    <ligand>
        <name>[4Fe-4S] cluster</name>
        <dbReference type="ChEBI" id="CHEBI:49883"/>
        <note>4Fe-4S-S-AdoMet</note>
    </ligand>
</feature>
<comment type="function">
    <text evidence="13">Catalyzes the conversion of dethiobiotin (DTB) to biotin by the insertion of a sulfur atom into dethiobiotin via a radical-based mechanism.</text>
</comment>
<proteinExistence type="inferred from homology"/>
<comment type="cofactor">
    <cofactor evidence="13">
        <name>[2Fe-2S] cluster</name>
        <dbReference type="ChEBI" id="CHEBI:190135"/>
    </cofactor>
    <text evidence="13">Binds 1 [2Fe-2S] cluster. The cluster is coordinated with 3 cysteines and 1 arginine.</text>
</comment>
<dbReference type="Proteomes" id="UP001069802">
    <property type="component" value="Unassembled WGS sequence"/>
</dbReference>
<evidence type="ECO:0000256" key="2">
    <source>
        <dbReference type="ARBA" id="ARBA00010765"/>
    </source>
</evidence>
<dbReference type="SFLD" id="SFLDG01278">
    <property type="entry name" value="biotin_synthase_like"/>
    <property type="match status" value="1"/>
</dbReference>
<keyword evidence="10 13" id="KW-0408">Iron</keyword>
<feature type="binding site" evidence="13">
    <location>
        <position position="296"/>
    </location>
    <ligand>
        <name>[2Fe-2S] cluster</name>
        <dbReference type="ChEBI" id="CHEBI:190135"/>
    </ligand>
</feature>
<dbReference type="Gene3D" id="3.20.20.70">
    <property type="entry name" value="Aldolase class I"/>
    <property type="match status" value="1"/>
</dbReference>
<keyword evidence="5 13" id="KW-0808">Transferase</keyword>
<evidence type="ECO:0000256" key="8">
    <source>
        <dbReference type="ARBA" id="ARBA00022723"/>
    </source>
</evidence>
<accession>A0ABT4LM06</accession>
<keyword evidence="16" id="KW-1185">Reference proteome</keyword>
<evidence type="ECO:0000259" key="14">
    <source>
        <dbReference type="PROSITE" id="PS51918"/>
    </source>
</evidence>
<dbReference type="SMART" id="SM00729">
    <property type="entry name" value="Elp3"/>
    <property type="match status" value="1"/>
</dbReference>
<dbReference type="PROSITE" id="PS51918">
    <property type="entry name" value="RADICAL_SAM"/>
    <property type="match status" value="1"/>
</dbReference>
<dbReference type="HAMAP" id="MF_01694">
    <property type="entry name" value="BioB"/>
    <property type="match status" value="1"/>
</dbReference>
<evidence type="ECO:0000256" key="4">
    <source>
        <dbReference type="ARBA" id="ARBA00022485"/>
    </source>
</evidence>
<dbReference type="PIRSF" id="PIRSF001619">
    <property type="entry name" value="Biotin_synth"/>
    <property type="match status" value="1"/>
</dbReference>
<dbReference type="EC" id="2.8.1.6" evidence="3 13"/>
<dbReference type="EMBL" id="JAPWGY010000005">
    <property type="protein sequence ID" value="MCZ4282139.1"/>
    <property type="molecule type" value="Genomic_DNA"/>
</dbReference>
<dbReference type="SFLD" id="SFLDS00029">
    <property type="entry name" value="Radical_SAM"/>
    <property type="match status" value="1"/>
</dbReference>
<evidence type="ECO:0000256" key="10">
    <source>
        <dbReference type="ARBA" id="ARBA00023004"/>
    </source>
</evidence>
<sequence length="373" mass="41023">MENESRITDTRLTDVPVATQAITDTVAAENTETSASGDLRTNWTREEIEALYDLPLMDLLFQAQTMHRKYFDPNKVQLSTLLNIKQGGCAEDCKYCSQSSRYQTDVGASKLMDKESVVEYAKKAKANGSGRFCMGAAWRNVKDRDIDKIAEIVTAVKDLGMETCMTLGMLNRDQADSLKEAGLDYYNHNIDTSPEYYPEVITTRSFEDRIETLSHVREAGLNVCSGGIIGMGEERKDRVGLLMALANLPKHPGSVPINMLVPVKGTPFGDMQRIDSFEMVRTVAVARLMMPKSYVRLSAGRRSLGDEGQALCFMAGANSIFYGDKLLTTANPEENEDMALFARLGLATEQKGAVVEHHDAAPRGCGSPDCGCV</sequence>
<dbReference type="InterPro" id="IPR013785">
    <property type="entry name" value="Aldolase_TIM"/>
</dbReference>
<keyword evidence="11 13" id="KW-0411">Iron-sulfur</keyword>
<evidence type="ECO:0000256" key="3">
    <source>
        <dbReference type="ARBA" id="ARBA00012236"/>
    </source>
</evidence>
<dbReference type="CDD" id="cd01335">
    <property type="entry name" value="Radical_SAM"/>
    <property type="match status" value="1"/>
</dbReference>
<organism evidence="15 16">
    <name type="scientific">Kiloniella laminariae</name>
    <dbReference type="NCBI Taxonomy" id="454162"/>
    <lineage>
        <taxon>Bacteria</taxon>
        <taxon>Pseudomonadati</taxon>
        <taxon>Pseudomonadota</taxon>
        <taxon>Alphaproteobacteria</taxon>
        <taxon>Rhodospirillales</taxon>
        <taxon>Kiloniellaceae</taxon>
        <taxon>Kiloniella</taxon>
    </lineage>
</organism>
<evidence type="ECO:0000256" key="9">
    <source>
        <dbReference type="ARBA" id="ARBA00022756"/>
    </source>
</evidence>
<feature type="domain" description="Radical SAM core" evidence="14">
    <location>
        <begin position="74"/>
        <end position="301"/>
    </location>
</feature>
<dbReference type="InterPro" id="IPR010722">
    <property type="entry name" value="BATS_dom"/>
</dbReference>
<dbReference type="InterPro" id="IPR002684">
    <property type="entry name" value="Biotin_synth/BioAB"/>
</dbReference>
<reference evidence="15" key="1">
    <citation type="submission" date="2022-12" db="EMBL/GenBank/DDBJ databases">
        <title>Bacterial isolates from different developmental stages of Nematostella vectensis.</title>
        <authorList>
            <person name="Fraune S."/>
        </authorList>
    </citation>
    <scope>NUCLEOTIDE SEQUENCE</scope>
    <source>
        <strain evidence="15">G21630-S1</strain>
    </source>
</reference>
<evidence type="ECO:0000313" key="15">
    <source>
        <dbReference type="EMBL" id="MCZ4282139.1"/>
    </source>
</evidence>
<comment type="catalytic activity">
    <reaction evidence="12 13">
        <text>(4R,5S)-dethiobiotin + (sulfur carrier)-SH + 2 reduced [2Fe-2S]-[ferredoxin] + 2 S-adenosyl-L-methionine = (sulfur carrier)-H + biotin + 2 5'-deoxyadenosine + 2 L-methionine + 2 oxidized [2Fe-2S]-[ferredoxin]</text>
        <dbReference type="Rhea" id="RHEA:22060"/>
        <dbReference type="Rhea" id="RHEA-COMP:10000"/>
        <dbReference type="Rhea" id="RHEA-COMP:10001"/>
        <dbReference type="Rhea" id="RHEA-COMP:14737"/>
        <dbReference type="Rhea" id="RHEA-COMP:14739"/>
        <dbReference type="ChEBI" id="CHEBI:17319"/>
        <dbReference type="ChEBI" id="CHEBI:29917"/>
        <dbReference type="ChEBI" id="CHEBI:33737"/>
        <dbReference type="ChEBI" id="CHEBI:33738"/>
        <dbReference type="ChEBI" id="CHEBI:57586"/>
        <dbReference type="ChEBI" id="CHEBI:57844"/>
        <dbReference type="ChEBI" id="CHEBI:59789"/>
        <dbReference type="ChEBI" id="CHEBI:64428"/>
        <dbReference type="ChEBI" id="CHEBI:149473"/>
        <dbReference type="EC" id="2.8.1.6"/>
    </reaction>
</comment>
<dbReference type="InterPro" id="IPR024177">
    <property type="entry name" value="Biotin_synthase"/>
</dbReference>
<feature type="binding site" evidence="13">
    <location>
        <position position="96"/>
    </location>
    <ligand>
        <name>[4Fe-4S] cluster</name>
        <dbReference type="ChEBI" id="CHEBI:49883"/>
        <note>4Fe-4S-S-AdoMet</note>
    </ligand>
</feature>
<dbReference type="PANTHER" id="PTHR22976">
    <property type="entry name" value="BIOTIN SYNTHASE"/>
    <property type="match status" value="1"/>
</dbReference>
<evidence type="ECO:0000256" key="7">
    <source>
        <dbReference type="ARBA" id="ARBA00022714"/>
    </source>
</evidence>
<dbReference type="SFLD" id="SFLDF00272">
    <property type="entry name" value="biotin_synthase"/>
    <property type="match status" value="1"/>
</dbReference>
<gene>
    <name evidence="13 15" type="primary">bioB</name>
    <name evidence="15" type="ORF">O4H49_15225</name>
</gene>
<dbReference type="Pfam" id="PF06968">
    <property type="entry name" value="BATS"/>
    <property type="match status" value="1"/>
</dbReference>
<comment type="caution">
    <text evidence="15">The sequence shown here is derived from an EMBL/GenBank/DDBJ whole genome shotgun (WGS) entry which is preliminary data.</text>
</comment>
<dbReference type="InterPro" id="IPR006638">
    <property type="entry name" value="Elp3/MiaA/NifB-like_rSAM"/>
</dbReference>
<keyword evidence="9 13" id="KW-0093">Biotin biosynthesis</keyword>
<evidence type="ECO:0000256" key="12">
    <source>
        <dbReference type="ARBA" id="ARBA00051157"/>
    </source>
</evidence>
<keyword evidence="4 13" id="KW-0004">4Fe-4S</keyword>